<dbReference type="Pfam" id="PF13673">
    <property type="entry name" value="Acetyltransf_10"/>
    <property type="match status" value="1"/>
</dbReference>
<protein>
    <submittedName>
        <fullName evidence="2">GNAT family N-acetyltransferase</fullName>
    </submittedName>
</protein>
<dbReference type="EMBL" id="CP051128">
    <property type="protein sequence ID" value="QIZ05435.1"/>
    <property type="molecule type" value="Genomic_DNA"/>
</dbReference>
<dbReference type="Proteomes" id="UP000501868">
    <property type="component" value="Chromosome"/>
</dbReference>
<proteinExistence type="predicted"/>
<dbReference type="InterPro" id="IPR016181">
    <property type="entry name" value="Acyl_CoA_acyltransferase"/>
</dbReference>
<dbReference type="InterPro" id="IPR000182">
    <property type="entry name" value="GNAT_dom"/>
</dbReference>
<dbReference type="AlphaFoldDB" id="A0A6H1NW23"/>
<evidence type="ECO:0000313" key="2">
    <source>
        <dbReference type="EMBL" id="QIZ05435.1"/>
    </source>
</evidence>
<dbReference type="Gene3D" id="3.40.630.30">
    <property type="match status" value="1"/>
</dbReference>
<sequence>MLIDKIIDFENNFAEIQSTVIEKTYGKIFYDKNNPLSYDSNHAFIYEDSDYEVAIKDIVQFYQSIDITPRVYTFSRQTSAVGQYLESKGFKKSLDEICFFVQKNKKIIDIPQALQINRLNQIDETINELLSSDKEQGEWGYKSLLKSIDNENFYLFGGYVDEELVCIASLYSKNDISRVNDVFTKKDKRGTGYGSQLINFITDFNDQTLKTISYLYAHNPNAIKVYKKAGYEEINAIVRGCYWLE</sequence>
<dbReference type="CDD" id="cd04301">
    <property type="entry name" value="NAT_SF"/>
    <property type="match status" value="1"/>
</dbReference>
<reference evidence="2 3" key="2">
    <citation type="submission" date="2020-04" db="EMBL/GenBank/DDBJ databases">
        <authorList>
            <person name="Fomenkov A."/>
            <person name="Anton B.P."/>
            <person name="Roberts R.J."/>
        </authorList>
    </citation>
    <scope>NUCLEOTIDE SEQUENCE [LARGE SCALE GENOMIC DNA]</scope>
    <source>
        <strain evidence="2 3">S2</strain>
    </source>
</reference>
<dbReference type="PROSITE" id="PS51186">
    <property type="entry name" value="GNAT"/>
    <property type="match status" value="1"/>
</dbReference>
<evidence type="ECO:0000259" key="1">
    <source>
        <dbReference type="PROSITE" id="PS51186"/>
    </source>
</evidence>
<reference evidence="2 3" key="1">
    <citation type="submission" date="2020-04" db="EMBL/GenBank/DDBJ databases">
        <title>Genome-Wide Identification of 5-Methylcytosine Sites in Bacterial Genomes By High-Throughput Sequencing of MspJI Restriction Fragments.</title>
        <authorList>
            <person name="Wu V."/>
        </authorList>
    </citation>
    <scope>NUCLEOTIDE SEQUENCE [LARGE SCALE GENOMIC DNA]</scope>
    <source>
        <strain evidence="2 3">S2</strain>
    </source>
</reference>
<feature type="domain" description="N-acetyltransferase" evidence="1">
    <location>
        <begin position="108"/>
        <end position="245"/>
    </location>
</feature>
<accession>A0A6H1NW23</accession>
<organism evidence="2 3">
    <name type="scientific">Priestia megaterium</name>
    <name type="common">Bacillus megaterium</name>
    <dbReference type="NCBI Taxonomy" id="1404"/>
    <lineage>
        <taxon>Bacteria</taxon>
        <taxon>Bacillati</taxon>
        <taxon>Bacillota</taxon>
        <taxon>Bacilli</taxon>
        <taxon>Bacillales</taxon>
        <taxon>Bacillaceae</taxon>
        <taxon>Priestia</taxon>
    </lineage>
</organism>
<name>A0A6H1NW23_PRIMG</name>
<gene>
    <name evidence="2" type="ORF">HFZ78_00505</name>
</gene>
<evidence type="ECO:0000313" key="3">
    <source>
        <dbReference type="Proteomes" id="UP000501868"/>
    </source>
</evidence>
<dbReference type="SUPFAM" id="SSF55729">
    <property type="entry name" value="Acyl-CoA N-acyltransferases (Nat)"/>
    <property type="match status" value="1"/>
</dbReference>
<keyword evidence="2" id="KW-0808">Transferase</keyword>
<dbReference type="GO" id="GO:0016747">
    <property type="term" value="F:acyltransferase activity, transferring groups other than amino-acyl groups"/>
    <property type="evidence" value="ECO:0007669"/>
    <property type="project" value="InterPro"/>
</dbReference>